<keyword evidence="2" id="KW-1185">Reference proteome</keyword>
<name>A0AAV3Y3N2_9GAST</name>
<dbReference type="Proteomes" id="UP000735302">
    <property type="component" value="Unassembled WGS sequence"/>
</dbReference>
<protein>
    <submittedName>
        <fullName evidence="1">Uncharacterized protein</fullName>
    </submittedName>
</protein>
<gene>
    <name evidence="1" type="ORF">PoB_000319400</name>
</gene>
<proteinExistence type="predicted"/>
<dbReference type="AlphaFoldDB" id="A0AAV3Y3N2"/>
<comment type="caution">
    <text evidence="1">The sequence shown here is derived from an EMBL/GenBank/DDBJ whole genome shotgun (WGS) entry which is preliminary data.</text>
</comment>
<evidence type="ECO:0000313" key="1">
    <source>
        <dbReference type="EMBL" id="GFN76688.1"/>
    </source>
</evidence>
<accession>A0AAV3Y3N2</accession>
<dbReference type="EMBL" id="BLXT01000407">
    <property type="protein sequence ID" value="GFN76688.1"/>
    <property type="molecule type" value="Genomic_DNA"/>
</dbReference>
<organism evidence="1 2">
    <name type="scientific">Plakobranchus ocellatus</name>
    <dbReference type="NCBI Taxonomy" id="259542"/>
    <lineage>
        <taxon>Eukaryota</taxon>
        <taxon>Metazoa</taxon>
        <taxon>Spiralia</taxon>
        <taxon>Lophotrochozoa</taxon>
        <taxon>Mollusca</taxon>
        <taxon>Gastropoda</taxon>
        <taxon>Heterobranchia</taxon>
        <taxon>Euthyneura</taxon>
        <taxon>Panpulmonata</taxon>
        <taxon>Sacoglossa</taxon>
        <taxon>Placobranchoidea</taxon>
        <taxon>Plakobranchidae</taxon>
        <taxon>Plakobranchus</taxon>
    </lineage>
</organism>
<sequence>MISNIFSRRRGFGRSKRLVDGASGFTRLEAEAGGSAGLVDGAGGSASLARRAGALTWLVDEASGSAWLVDEVGVVSTNAIVTEQENSNELPTIRLRASEKTRENMHLIFRDDSRHLDLDDFDAELDFCTGRKEETDK</sequence>
<evidence type="ECO:0000313" key="2">
    <source>
        <dbReference type="Proteomes" id="UP000735302"/>
    </source>
</evidence>
<reference evidence="1 2" key="1">
    <citation type="journal article" date="2021" name="Elife">
        <title>Chloroplast acquisition without the gene transfer in kleptoplastic sea slugs, Plakobranchus ocellatus.</title>
        <authorList>
            <person name="Maeda T."/>
            <person name="Takahashi S."/>
            <person name="Yoshida T."/>
            <person name="Shimamura S."/>
            <person name="Takaki Y."/>
            <person name="Nagai Y."/>
            <person name="Toyoda A."/>
            <person name="Suzuki Y."/>
            <person name="Arimoto A."/>
            <person name="Ishii H."/>
            <person name="Satoh N."/>
            <person name="Nishiyama T."/>
            <person name="Hasebe M."/>
            <person name="Maruyama T."/>
            <person name="Minagawa J."/>
            <person name="Obokata J."/>
            <person name="Shigenobu S."/>
        </authorList>
    </citation>
    <scope>NUCLEOTIDE SEQUENCE [LARGE SCALE GENOMIC DNA]</scope>
</reference>